<dbReference type="RefSeq" id="WP_205007102.1">
    <property type="nucleotide sequence ID" value="NZ_CBCRXA010000020.1"/>
</dbReference>
<evidence type="ECO:0000256" key="2">
    <source>
        <dbReference type="ARBA" id="ARBA00014129"/>
    </source>
</evidence>
<name>A0ABS2Q9U9_9BACL</name>
<gene>
    <name evidence="10" type="ORF">JOC27_001993</name>
</gene>
<dbReference type="Gene3D" id="1.10.1200.150">
    <property type="entry name" value="Transcriptional regulator CtsR, C-terminal domain"/>
    <property type="match status" value="1"/>
</dbReference>
<organism evidence="10 11">
    <name type="scientific">Sporolactobacillus spathodeae</name>
    <dbReference type="NCBI Taxonomy" id="1465502"/>
    <lineage>
        <taxon>Bacteria</taxon>
        <taxon>Bacillati</taxon>
        <taxon>Bacillota</taxon>
        <taxon>Bacilli</taxon>
        <taxon>Bacillales</taxon>
        <taxon>Sporolactobacillaceae</taxon>
        <taxon>Sporolactobacillus</taxon>
    </lineage>
</organism>
<keyword evidence="5 7" id="KW-0238">DNA-binding</keyword>
<reference evidence="10 11" key="1">
    <citation type="submission" date="2021-01" db="EMBL/GenBank/DDBJ databases">
        <title>Genomic Encyclopedia of Type Strains, Phase IV (KMG-IV): sequencing the most valuable type-strain genomes for metagenomic binning, comparative biology and taxonomic classification.</title>
        <authorList>
            <person name="Goeker M."/>
        </authorList>
    </citation>
    <scope>NUCLEOTIDE SEQUENCE [LARGE SCALE GENOMIC DNA]</scope>
    <source>
        <strain evidence="10 11">DSM 100968</strain>
    </source>
</reference>
<dbReference type="InterPro" id="IPR008463">
    <property type="entry name" value="CtsR"/>
</dbReference>
<evidence type="ECO:0000259" key="9">
    <source>
        <dbReference type="Pfam" id="PF17727"/>
    </source>
</evidence>
<accession>A0ABS2Q9U9</accession>
<comment type="caution">
    <text evidence="10">The sequence shown here is derived from an EMBL/GenBank/DDBJ whole genome shotgun (WGS) entry which is preliminary data.</text>
</comment>
<dbReference type="InterPro" id="IPR040465">
    <property type="entry name" value="CtsR_N"/>
</dbReference>
<dbReference type="Pfam" id="PF17727">
    <property type="entry name" value="CtsR_C"/>
    <property type="match status" value="1"/>
</dbReference>
<evidence type="ECO:0000256" key="5">
    <source>
        <dbReference type="ARBA" id="ARBA00023125"/>
    </source>
</evidence>
<evidence type="ECO:0000259" key="8">
    <source>
        <dbReference type="Pfam" id="PF05848"/>
    </source>
</evidence>
<dbReference type="InterPro" id="IPR041908">
    <property type="entry name" value="CtsR_C_sf"/>
</dbReference>
<evidence type="ECO:0000256" key="6">
    <source>
        <dbReference type="ARBA" id="ARBA00023163"/>
    </source>
</evidence>
<keyword evidence="3 7" id="KW-0678">Repressor</keyword>
<evidence type="ECO:0000256" key="1">
    <source>
        <dbReference type="ARBA" id="ARBA00010189"/>
    </source>
</evidence>
<feature type="domain" description="CtsR N-terminal HTH" evidence="8">
    <location>
        <begin position="3"/>
        <end position="73"/>
    </location>
</feature>
<evidence type="ECO:0000256" key="4">
    <source>
        <dbReference type="ARBA" id="ARBA00023015"/>
    </source>
</evidence>
<keyword evidence="4 7" id="KW-0805">Transcription regulation</keyword>
<feature type="domain" description="CtsR C-terminal dimerization" evidence="9">
    <location>
        <begin position="78"/>
        <end position="147"/>
    </location>
</feature>
<protein>
    <recommendedName>
        <fullName evidence="2 7">Transcriptional regulator CtsR</fullName>
    </recommendedName>
</protein>
<dbReference type="EMBL" id="JAFBEV010000019">
    <property type="protein sequence ID" value="MBM7658540.1"/>
    <property type="molecule type" value="Genomic_DNA"/>
</dbReference>
<dbReference type="Pfam" id="PF05848">
    <property type="entry name" value="CtsR"/>
    <property type="match status" value="1"/>
</dbReference>
<dbReference type="InterPro" id="IPR041902">
    <property type="entry name" value="CtsR_N_sf"/>
</dbReference>
<comment type="similarity">
    <text evidence="1 7">Belongs to the CtsR family.</text>
</comment>
<proteinExistence type="inferred from homology"/>
<evidence type="ECO:0000313" key="11">
    <source>
        <dbReference type="Proteomes" id="UP000823201"/>
    </source>
</evidence>
<sequence length="154" mass="17652">MRNISDIIEKYIKEVLDSSDIDIIKLKRSELAEKFQCVPSQINYVLKTRFSIERGYVVESKRGGGGYIQVVKVRPVTDADLIDEMMRIIGYKITENMADSIIVHLLEEEVISDREARLMLSAIDQGVNDLDIPIRDEMRANLLKAMLLSLTYSR</sequence>
<dbReference type="InterPro" id="IPR041473">
    <property type="entry name" value="CtsR_C"/>
</dbReference>
<dbReference type="Proteomes" id="UP000823201">
    <property type="component" value="Unassembled WGS sequence"/>
</dbReference>
<evidence type="ECO:0000313" key="10">
    <source>
        <dbReference type="EMBL" id="MBM7658540.1"/>
    </source>
</evidence>
<keyword evidence="11" id="KW-1185">Reference proteome</keyword>
<dbReference type="PIRSF" id="PIRSF010607">
    <property type="entry name" value="Txn_repr_CtsR"/>
    <property type="match status" value="1"/>
</dbReference>
<evidence type="ECO:0000256" key="3">
    <source>
        <dbReference type="ARBA" id="ARBA00022491"/>
    </source>
</evidence>
<keyword evidence="6 7" id="KW-0804">Transcription</keyword>
<dbReference type="Gene3D" id="3.30.56.130">
    <property type="entry name" value="Transcriptional regulator CtsR, winged HTH domain"/>
    <property type="match status" value="1"/>
</dbReference>
<evidence type="ECO:0000256" key="7">
    <source>
        <dbReference type="PIRNR" id="PIRNR010607"/>
    </source>
</evidence>